<keyword evidence="1" id="KW-0812">Transmembrane</keyword>
<dbReference type="Proteomes" id="UP000005336">
    <property type="component" value="Unassembled WGS sequence"/>
</dbReference>
<reference evidence="2 3" key="1">
    <citation type="submission" date="2011-06" db="EMBL/GenBank/DDBJ databases">
        <authorList>
            <person name="Muzny D."/>
            <person name="Qin X."/>
            <person name="Deng J."/>
            <person name="Jiang H."/>
            <person name="Liu Y."/>
            <person name="Qu J."/>
            <person name="Song X.-Z."/>
            <person name="Zhang L."/>
            <person name="Thornton R."/>
            <person name="Coyle M."/>
            <person name="Francisco L."/>
            <person name="Jackson L."/>
            <person name="Javaid M."/>
            <person name="Korchina V."/>
            <person name="Kovar C."/>
            <person name="Mata R."/>
            <person name="Mathew T."/>
            <person name="Ngo R."/>
            <person name="Nguyen L."/>
            <person name="Nguyen N."/>
            <person name="Okwuonu G."/>
            <person name="Ongeri F."/>
            <person name="Pham C."/>
            <person name="Simmons D."/>
            <person name="Wilczek-Boney K."/>
            <person name="Hale W."/>
            <person name="Jakkamsetti A."/>
            <person name="Pham P."/>
            <person name="Ruth R."/>
            <person name="San Lucas F."/>
            <person name="Warren J."/>
            <person name="Zhang J."/>
            <person name="Zhao Z."/>
            <person name="Zhou C."/>
            <person name="Zhu D."/>
            <person name="Lee S."/>
            <person name="Bess C."/>
            <person name="Blankenburg K."/>
            <person name="Forbes L."/>
            <person name="Fu Q."/>
            <person name="Gubbala S."/>
            <person name="Hirani K."/>
            <person name="Jayaseelan J.C."/>
            <person name="Lara F."/>
            <person name="Munidasa M."/>
            <person name="Palculict T."/>
            <person name="Patil S."/>
            <person name="Pu L.-L."/>
            <person name="Saada N."/>
            <person name="Tang L."/>
            <person name="Weissenberger G."/>
            <person name="Zhu Y."/>
            <person name="Hemphill L."/>
            <person name="Shang Y."/>
            <person name="Youmans B."/>
            <person name="Ayvaz T."/>
            <person name="Ross M."/>
            <person name="Santibanez J."/>
            <person name="Aqrawi P."/>
            <person name="Gross S."/>
            <person name="Joshi V."/>
            <person name="Fowler G."/>
            <person name="Nazareth L."/>
            <person name="Reid J."/>
            <person name="Worley K."/>
            <person name="Petrosino J."/>
            <person name="Highlander S."/>
            <person name="Gibbs R."/>
        </authorList>
    </citation>
    <scope>NUCLEOTIDE SEQUENCE [LARGE SCALE GENOMIC DNA]</scope>
    <source>
        <strain evidence="2 3">9715</strain>
    </source>
</reference>
<accession>G4CTD8</accession>
<keyword evidence="1" id="KW-1133">Transmembrane helix</keyword>
<organism evidence="2 3">
    <name type="scientific">Neisseria wadsworthii 9715</name>
    <dbReference type="NCBI Taxonomy" id="1030841"/>
    <lineage>
        <taxon>Bacteria</taxon>
        <taxon>Pseudomonadati</taxon>
        <taxon>Pseudomonadota</taxon>
        <taxon>Betaproteobacteria</taxon>
        <taxon>Neisseriales</taxon>
        <taxon>Neisseriaceae</taxon>
        <taxon>Neisseria</taxon>
    </lineage>
</organism>
<dbReference type="PATRIC" id="fig|1030841.3.peg.2338"/>
<comment type="caution">
    <text evidence="2">The sequence shown here is derived from an EMBL/GenBank/DDBJ whole genome shotgun (WGS) entry which is preliminary data.</text>
</comment>
<evidence type="ECO:0000313" key="2">
    <source>
        <dbReference type="EMBL" id="EGZ44256.1"/>
    </source>
</evidence>
<keyword evidence="3" id="KW-1185">Reference proteome</keyword>
<gene>
    <name evidence="2" type="ORF">HMPREF9370_2348</name>
</gene>
<feature type="transmembrane region" description="Helical" evidence="1">
    <location>
        <begin position="37"/>
        <end position="55"/>
    </location>
</feature>
<sequence>MSEPAKKRGWASLFIYAATILSASSVTRYYAIEEPTASIIMIFSIFLAERIYILYRKLQ</sequence>
<feature type="transmembrane region" description="Helical" evidence="1">
    <location>
        <begin position="12"/>
        <end position="31"/>
    </location>
</feature>
<keyword evidence="1" id="KW-0472">Membrane</keyword>
<dbReference type="RefSeq" id="WP_009117488.1">
    <property type="nucleotide sequence ID" value="NZ_JH165159.1"/>
</dbReference>
<dbReference type="AlphaFoldDB" id="G4CTD8"/>
<evidence type="ECO:0000256" key="1">
    <source>
        <dbReference type="SAM" id="Phobius"/>
    </source>
</evidence>
<proteinExistence type="predicted"/>
<dbReference type="EMBL" id="AGAZ01000077">
    <property type="protein sequence ID" value="EGZ44256.1"/>
    <property type="molecule type" value="Genomic_DNA"/>
</dbReference>
<name>G4CTD8_9NEIS</name>
<evidence type="ECO:0000313" key="3">
    <source>
        <dbReference type="Proteomes" id="UP000005336"/>
    </source>
</evidence>
<protein>
    <submittedName>
        <fullName evidence="2">Uncharacterized protein</fullName>
    </submittedName>
</protein>
<dbReference type="HOGENOM" id="CLU_2955852_0_0_4"/>